<dbReference type="GO" id="GO:0015386">
    <property type="term" value="F:potassium:proton antiporter activity"/>
    <property type="evidence" value="ECO:0007669"/>
    <property type="project" value="TreeGrafter"/>
</dbReference>
<dbReference type="RefSeq" id="WP_168660202.1">
    <property type="nucleotide sequence ID" value="NZ_CP051180.1"/>
</dbReference>
<feature type="transmembrane region" description="Helical" evidence="11">
    <location>
        <begin position="278"/>
        <end position="300"/>
    </location>
</feature>
<organism evidence="13 14">
    <name type="scientific">Ferrimonas lipolytica</name>
    <dbReference type="NCBI Taxonomy" id="2724191"/>
    <lineage>
        <taxon>Bacteria</taxon>
        <taxon>Pseudomonadati</taxon>
        <taxon>Pseudomonadota</taxon>
        <taxon>Gammaproteobacteria</taxon>
        <taxon>Alteromonadales</taxon>
        <taxon>Ferrimonadaceae</taxon>
        <taxon>Ferrimonas</taxon>
    </lineage>
</organism>
<feature type="transmembrane region" description="Helical" evidence="11">
    <location>
        <begin position="63"/>
        <end position="80"/>
    </location>
</feature>
<dbReference type="GO" id="GO:0015385">
    <property type="term" value="F:sodium:proton antiporter activity"/>
    <property type="evidence" value="ECO:0007669"/>
    <property type="project" value="InterPro"/>
</dbReference>
<dbReference type="PANTHER" id="PTHR10110:SF86">
    <property type="entry name" value="SODIUM_HYDROGEN EXCHANGER 7"/>
    <property type="match status" value="1"/>
</dbReference>
<evidence type="ECO:0000256" key="9">
    <source>
        <dbReference type="ARBA" id="ARBA00023136"/>
    </source>
</evidence>
<gene>
    <name evidence="13" type="ORF">HER31_08670</name>
</gene>
<keyword evidence="3" id="KW-0050">Antiport</keyword>
<keyword evidence="7" id="KW-0915">Sodium</keyword>
<evidence type="ECO:0000256" key="7">
    <source>
        <dbReference type="ARBA" id="ARBA00023053"/>
    </source>
</evidence>
<dbReference type="AlphaFoldDB" id="A0A6H1UCZ5"/>
<dbReference type="EMBL" id="CP051180">
    <property type="protein sequence ID" value="QIZ76941.1"/>
    <property type="molecule type" value="Genomic_DNA"/>
</dbReference>
<feature type="transmembrane region" description="Helical" evidence="11">
    <location>
        <begin position="163"/>
        <end position="182"/>
    </location>
</feature>
<sequence>METLLLLGQVLAFVLMATIGCIIHRITKLDITLSCLGSGVLAALIVTLFGFDLGLRANDVKDQVFYLLLPVLVFQAAWHLKPDLLKKWLTPAMLLATVGVLITCLLCGFGLYWGIGHPAAFPLSTALIGGAILSATDPIAVVATLVRLKAPEDLATLFETESLLNDGTAIVLFGIVMAVATGEMSQPAILPVLLKFCVVFFGGMVVGAICGWLGMWTIRLLQGQQQSMLVLLLLAFGSFFVAEHFLHVSGIMATAVSALVCQIQLHKHPHLYKQLSSGLDWFGLLFNLLIFCLMGVVLTADMFTERYLAIGIAIIAAVAARFASVYLCQTALSAVGKPLPAGWPLLLSWGGLRGAIAIALVLSLPTEIPGWWTIQSMVFGVVLFSLLVQGTSFGPLLRRQQATKP</sequence>
<keyword evidence="2" id="KW-0813">Transport</keyword>
<keyword evidence="5 11" id="KW-0812">Transmembrane</keyword>
<keyword evidence="6 11" id="KW-1133">Transmembrane helix</keyword>
<feature type="domain" description="Cation/H+ exchanger transmembrane" evidence="12">
    <location>
        <begin position="17"/>
        <end position="398"/>
    </location>
</feature>
<feature type="transmembrane region" description="Helical" evidence="11">
    <location>
        <begin position="188"/>
        <end position="214"/>
    </location>
</feature>
<feature type="transmembrane region" description="Helical" evidence="11">
    <location>
        <begin position="340"/>
        <end position="362"/>
    </location>
</feature>
<feature type="transmembrane region" description="Helical" evidence="11">
    <location>
        <begin position="306"/>
        <end position="328"/>
    </location>
</feature>
<accession>A0A6H1UCZ5</accession>
<feature type="transmembrane region" description="Helical" evidence="11">
    <location>
        <begin position="31"/>
        <end position="51"/>
    </location>
</feature>
<name>A0A6H1UCZ5_9GAMM</name>
<feature type="transmembrane region" description="Helical" evidence="11">
    <location>
        <begin position="121"/>
        <end position="143"/>
    </location>
</feature>
<dbReference type="InterPro" id="IPR018422">
    <property type="entry name" value="Cation/H_exchanger_CPA1"/>
</dbReference>
<dbReference type="KEGG" id="fes:HER31_08670"/>
<feature type="transmembrane region" description="Helical" evidence="11">
    <location>
        <begin position="6"/>
        <end position="24"/>
    </location>
</feature>
<evidence type="ECO:0000256" key="5">
    <source>
        <dbReference type="ARBA" id="ARBA00022692"/>
    </source>
</evidence>
<proteinExistence type="predicted"/>
<comment type="subcellular location">
    <subcellularLocation>
        <location evidence="1">Cell membrane</location>
        <topology evidence="1">Multi-pass membrane protein</topology>
    </subcellularLocation>
</comment>
<evidence type="ECO:0000313" key="13">
    <source>
        <dbReference type="EMBL" id="QIZ76941.1"/>
    </source>
</evidence>
<evidence type="ECO:0000259" key="12">
    <source>
        <dbReference type="Pfam" id="PF00999"/>
    </source>
</evidence>
<keyword evidence="9 11" id="KW-0472">Membrane</keyword>
<dbReference type="GO" id="GO:0051453">
    <property type="term" value="P:regulation of intracellular pH"/>
    <property type="evidence" value="ECO:0007669"/>
    <property type="project" value="TreeGrafter"/>
</dbReference>
<keyword evidence="14" id="KW-1185">Reference proteome</keyword>
<dbReference type="GO" id="GO:0005886">
    <property type="term" value="C:plasma membrane"/>
    <property type="evidence" value="ECO:0007669"/>
    <property type="project" value="UniProtKB-SubCell"/>
</dbReference>
<evidence type="ECO:0000256" key="3">
    <source>
        <dbReference type="ARBA" id="ARBA00022449"/>
    </source>
</evidence>
<dbReference type="Gene3D" id="6.10.140.1330">
    <property type="match status" value="1"/>
</dbReference>
<keyword evidence="4" id="KW-1003">Cell membrane</keyword>
<dbReference type="InterPro" id="IPR006153">
    <property type="entry name" value="Cation/H_exchanger_TM"/>
</dbReference>
<evidence type="ECO:0000256" key="2">
    <source>
        <dbReference type="ARBA" id="ARBA00022448"/>
    </source>
</evidence>
<dbReference type="Pfam" id="PF00999">
    <property type="entry name" value="Na_H_Exchanger"/>
    <property type="match status" value="1"/>
</dbReference>
<keyword evidence="10" id="KW-0739">Sodium transport</keyword>
<dbReference type="GO" id="GO:0098719">
    <property type="term" value="P:sodium ion import across plasma membrane"/>
    <property type="evidence" value="ECO:0007669"/>
    <property type="project" value="TreeGrafter"/>
</dbReference>
<evidence type="ECO:0000256" key="6">
    <source>
        <dbReference type="ARBA" id="ARBA00022989"/>
    </source>
</evidence>
<feature type="transmembrane region" description="Helical" evidence="11">
    <location>
        <begin position="226"/>
        <end position="242"/>
    </location>
</feature>
<reference evidence="13 14" key="1">
    <citation type="submission" date="2020-04" db="EMBL/GenBank/DDBJ databases">
        <title>Ferrimonas sp. S7 isolated from sea water.</title>
        <authorList>
            <person name="Bae S.S."/>
            <person name="Baek K."/>
        </authorList>
    </citation>
    <scope>NUCLEOTIDE SEQUENCE [LARGE SCALE GENOMIC DNA]</scope>
    <source>
        <strain evidence="13 14">S7</strain>
    </source>
</reference>
<dbReference type="Proteomes" id="UP000501602">
    <property type="component" value="Chromosome"/>
</dbReference>
<evidence type="ECO:0000256" key="4">
    <source>
        <dbReference type="ARBA" id="ARBA00022475"/>
    </source>
</evidence>
<protein>
    <submittedName>
        <fullName evidence="13">Sodium:proton antiporter</fullName>
    </submittedName>
</protein>
<evidence type="ECO:0000256" key="8">
    <source>
        <dbReference type="ARBA" id="ARBA00023065"/>
    </source>
</evidence>
<dbReference type="PANTHER" id="PTHR10110">
    <property type="entry name" value="SODIUM/HYDROGEN EXCHANGER"/>
    <property type="match status" value="1"/>
</dbReference>
<evidence type="ECO:0000256" key="1">
    <source>
        <dbReference type="ARBA" id="ARBA00004651"/>
    </source>
</evidence>
<evidence type="ECO:0000256" key="11">
    <source>
        <dbReference type="SAM" id="Phobius"/>
    </source>
</evidence>
<keyword evidence="8" id="KW-0406">Ion transport</keyword>
<feature type="transmembrane region" description="Helical" evidence="11">
    <location>
        <begin position="92"/>
        <end position="115"/>
    </location>
</feature>
<evidence type="ECO:0000256" key="10">
    <source>
        <dbReference type="ARBA" id="ARBA00023201"/>
    </source>
</evidence>
<evidence type="ECO:0000313" key="14">
    <source>
        <dbReference type="Proteomes" id="UP000501602"/>
    </source>
</evidence>
<feature type="transmembrane region" description="Helical" evidence="11">
    <location>
        <begin position="374"/>
        <end position="397"/>
    </location>
</feature>